<reference evidence="1 2" key="1">
    <citation type="journal article" date="2021" name="Plant Biotechnol. J.">
        <title>Multi-omics assisted identification of the key and species-specific regulatory components of drought-tolerant mechanisms in Gossypium stocksii.</title>
        <authorList>
            <person name="Yu D."/>
            <person name="Ke L."/>
            <person name="Zhang D."/>
            <person name="Wu Y."/>
            <person name="Sun Y."/>
            <person name="Mei J."/>
            <person name="Sun J."/>
            <person name="Sun Y."/>
        </authorList>
    </citation>
    <scope>NUCLEOTIDE SEQUENCE [LARGE SCALE GENOMIC DNA]</scope>
    <source>
        <strain evidence="2">cv. E1</strain>
        <tissue evidence="1">Leaf</tissue>
    </source>
</reference>
<proteinExistence type="predicted"/>
<protein>
    <submittedName>
        <fullName evidence="1">Uncharacterized protein</fullName>
    </submittedName>
</protein>
<evidence type="ECO:0000313" key="1">
    <source>
        <dbReference type="EMBL" id="KAH1123428.1"/>
    </source>
</evidence>
<gene>
    <name evidence="1" type="ORF">J1N35_006588</name>
</gene>
<dbReference type="Proteomes" id="UP000828251">
    <property type="component" value="Unassembled WGS sequence"/>
</dbReference>
<organism evidence="1 2">
    <name type="scientific">Gossypium stocksii</name>
    <dbReference type="NCBI Taxonomy" id="47602"/>
    <lineage>
        <taxon>Eukaryota</taxon>
        <taxon>Viridiplantae</taxon>
        <taxon>Streptophyta</taxon>
        <taxon>Embryophyta</taxon>
        <taxon>Tracheophyta</taxon>
        <taxon>Spermatophyta</taxon>
        <taxon>Magnoliopsida</taxon>
        <taxon>eudicotyledons</taxon>
        <taxon>Gunneridae</taxon>
        <taxon>Pentapetalae</taxon>
        <taxon>rosids</taxon>
        <taxon>malvids</taxon>
        <taxon>Malvales</taxon>
        <taxon>Malvaceae</taxon>
        <taxon>Malvoideae</taxon>
        <taxon>Gossypium</taxon>
    </lineage>
</organism>
<dbReference type="EMBL" id="JAIQCV010000002">
    <property type="protein sequence ID" value="KAH1123428.1"/>
    <property type="molecule type" value="Genomic_DNA"/>
</dbReference>
<sequence>MSKIWTGNPGMKIQTIVSRKRTLCAESDSFVFEAGSCPFACDKESLYLFNLQSLVRTCSRCGQMMTMELVTELSHRLHYDPDA</sequence>
<accession>A0A9D3WHH0</accession>
<comment type="caution">
    <text evidence="1">The sequence shown here is derived from an EMBL/GenBank/DDBJ whole genome shotgun (WGS) entry which is preliminary data.</text>
</comment>
<evidence type="ECO:0000313" key="2">
    <source>
        <dbReference type="Proteomes" id="UP000828251"/>
    </source>
</evidence>
<name>A0A9D3WHH0_9ROSI</name>
<dbReference type="AlphaFoldDB" id="A0A9D3WHH0"/>
<keyword evidence="2" id="KW-1185">Reference proteome</keyword>